<comment type="caution">
    <text evidence="4">The sequence shown here is derived from an EMBL/GenBank/DDBJ whole genome shotgun (WGS) entry which is preliminary data.</text>
</comment>
<sequence>MINANYKFIAIDVGAYGKNSDGGIFKNSNLGRGLNNNTLHIPPAKQLPGSNEIQPFIIVGDEAFPLRTNLMKPYSKDTVRGNEEKKVINYRLSRGAKCF</sequence>
<reference evidence="4" key="1">
    <citation type="journal article" date="2023" name="Insect Mol. Biol.">
        <title>Genome sequencing provides insights into the evolution of gene families encoding plant cell wall-degrading enzymes in longhorned beetles.</title>
        <authorList>
            <person name="Shin N.R."/>
            <person name="Okamura Y."/>
            <person name="Kirsch R."/>
            <person name="Pauchet Y."/>
        </authorList>
    </citation>
    <scope>NUCLEOTIDE SEQUENCE</scope>
    <source>
        <strain evidence="4">RBIC_L_NR</strain>
    </source>
</reference>
<dbReference type="EMBL" id="JANEYF010000048">
    <property type="protein sequence ID" value="KAJ8972514.1"/>
    <property type="molecule type" value="Genomic_DNA"/>
</dbReference>
<dbReference type="GO" id="GO:0046872">
    <property type="term" value="F:metal ion binding"/>
    <property type="evidence" value="ECO:0007669"/>
    <property type="project" value="UniProtKB-KW"/>
</dbReference>
<dbReference type="InterPro" id="IPR027806">
    <property type="entry name" value="HARBI1_dom"/>
</dbReference>
<organism evidence="4 5">
    <name type="scientific">Rhamnusium bicolor</name>
    <dbReference type="NCBI Taxonomy" id="1586634"/>
    <lineage>
        <taxon>Eukaryota</taxon>
        <taxon>Metazoa</taxon>
        <taxon>Ecdysozoa</taxon>
        <taxon>Arthropoda</taxon>
        <taxon>Hexapoda</taxon>
        <taxon>Insecta</taxon>
        <taxon>Pterygota</taxon>
        <taxon>Neoptera</taxon>
        <taxon>Endopterygota</taxon>
        <taxon>Coleoptera</taxon>
        <taxon>Polyphaga</taxon>
        <taxon>Cucujiformia</taxon>
        <taxon>Chrysomeloidea</taxon>
        <taxon>Cerambycidae</taxon>
        <taxon>Lepturinae</taxon>
        <taxon>Rhagiini</taxon>
        <taxon>Rhamnusium</taxon>
    </lineage>
</organism>
<evidence type="ECO:0000313" key="5">
    <source>
        <dbReference type="Proteomes" id="UP001162156"/>
    </source>
</evidence>
<evidence type="ECO:0000259" key="3">
    <source>
        <dbReference type="Pfam" id="PF13359"/>
    </source>
</evidence>
<gene>
    <name evidence="4" type="ORF">NQ314_000159</name>
</gene>
<accession>A0AAV8ZZ30</accession>
<dbReference type="Pfam" id="PF13359">
    <property type="entry name" value="DDE_Tnp_4"/>
    <property type="match status" value="1"/>
</dbReference>
<dbReference type="Proteomes" id="UP001162156">
    <property type="component" value="Unassembled WGS sequence"/>
</dbReference>
<proteinExistence type="predicted"/>
<keyword evidence="5" id="KW-1185">Reference proteome</keyword>
<evidence type="ECO:0000256" key="2">
    <source>
        <dbReference type="ARBA" id="ARBA00022723"/>
    </source>
</evidence>
<keyword evidence="2" id="KW-0479">Metal-binding</keyword>
<protein>
    <recommendedName>
        <fullName evidence="3">DDE Tnp4 domain-containing protein</fullName>
    </recommendedName>
</protein>
<dbReference type="AlphaFoldDB" id="A0AAV8ZZ30"/>
<name>A0AAV8ZZ30_9CUCU</name>
<evidence type="ECO:0000256" key="1">
    <source>
        <dbReference type="ARBA" id="ARBA00001968"/>
    </source>
</evidence>
<evidence type="ECO:0000313" key="4">
    <source>
        <dbReference type="EMBL" id="KAJ8972514.1"/>
    </source>
</evidence>
<feature type="domain" description="DDE Tnp4" evidence="3">
    <location>
        <begin position="2"/>
        <end position="93"/>
    </location>
</feature>
<comment type="cofactor">
    <cofactor evidence="1">
        <name>a divalent metal cation</name>
        <dbReference type="ChEBI" id="CHEBI:60240"/>
    </cofactor>
</comment>